<evidence type="ECO:0000256" key="26">
    <source>
        <dbReference type="ARBA" id="ARBA00023139"/>
    </source>
</evidence>
<keyword evidence="11 32" id="KW-0945">Host-virus interaction</keyword>
<feature type="region of interest" description="MPER; binding to GalCer" evidence="32">
    <location>
        <begin position="655"/>
        <end position="676"/>
    </location>
</feature>
<evidence type="ECO:0000256" key="19">
    <source>
        <dbReference type="ARBA" id="ARBA00022870"/>
    </source>
</evidence>
<feature type="region of interest" description="Immunosuppression" evidence="32">
    <location>
        <begin position="567"/>
        <end position="585"/>
    </location>
</feature>
<accession>A0A7T3QXV7</accession>
<dbReference type="FunFam" id="2.170.40.20:FF:000004">
    <property type="entry name" value="Envelope glycoprotein gp160"/>
    <property type="match status" value="1"/>
</dbReference>
<dbReference type="GO" id="GO:0075512">
    <property type="term" value="P:clathrin-dependent endocytosis of virus by host cell"/>
    <property type="evidence" value="ECO:0007669"/>
    <property type="project" value="UniProtKB-UniRule"/>
</dbReference>
<keyword evidence="27 32" id="KW-1015">Disulfide bond</keyword>
<dbReference type="GO" id="GO:0019062">
    <property type="term" value="P:virion attachment to host cell"/>
    <property type="evidence" value="ECO:0007669"/>
    <property type="project" value="UniProtKB-UniRule"/>
</dbReference>
<keyword evidence="18 32" id="KW-0946">Virion</keyword>
<dbReference type="GO" id="GO:0055036">
    <property type="term" value="C:virion membrane"/>
    <property type="evidence" value="ECO:0007669"/>
    <property type="project" value="UniProtKB-SubCell"/>
</dbReference>
<evidence type="ECO:0000256" key="1">
    <source>
        <dbReference type="ARBA" id="ARBA00004402"/>
    </source>
</evidence>
<feature type="short sequence motif" description="YXXL motif; contains endocytosis signal" evidence="32">
    <location>
        <begin position="705"/>
        <end position="708"/>
    </location>
</feature>
<evidence type="ECO:0000256" key="7">
    <source>
        <dbReference type="ARBA" id="ARBA00022506"/>
    </source>
</evidence>
<dbReference type="GO" id="GO:0019064">
    <property type="term" value="P:fusion of virus membrane with host plasma membrane"/>
    <property type="evidence" value="ECO:0007669"/>
    <property type="project" value="UniProtKB-UniRule"/>
</dbReference>
<dbReference type="InterPro" id="IPR037527">
    <property type="entry name" value="Gp160"/>
</dbReference>
<keyword evidence="29 32" id="KW-0899">Viral immunoevasion</keyword>
<dbReference type="GO" id="GO:0019082">
    <property type="term" value="P:viral protein processing"/>
    <property type="evidence" value="ECO:0007669"/>
    <property type="project" value="UniProtKB-UniRule"/>
</dbReference>
<evidence type="ECO:0000256" key="28">
    <source>
        <dbReference type="ARBA" id="ARBA00023180"/>
    </source>
</evidence>
<evidence type="ECO:0000256" key="3">
    <source>
        <dbReference type="ARBA" id="ARBA00004505"/>
    </source>
</evidence>
<evidence type="ECO:0000256" key="5">
    <source>
        <dbReference type="ARBA" id="ARBA00004578"/>
    </source>
</evidence>
<feature type="region of interest" description="V5" evidence="32">
    <location>
        <begin position="454"/>
        <end position="464"/>
    </location>
</feature>
<comment type="miscellaneous">
    <text evidence="32">HIV-1 lineages are divided in three main groups, M (for Major), O (for Outlier), and N (for New, or Non-M, Non-O). The vast majority of strains found worldwide belong to the group M. Group O seems to be endemic to and largely confined to Cameroon and neighboring countries in West Central Africa, where these viruses represent a small minority of HIV-1 strains. The group N is represented by a limited number of isolates from Cameroonian persons. The group M is further subdivided in 9 clades or subtypes (A to D, F to H, J and K).</text>
</comment>
<comment type="caution">
    <text evidence="32 33">Lacks conserved residue(s) required for the propagation of feature annotation.</text>
</comment>
<feature type="transmembrane region" description="Helical" evidence="33">
    <location>
        <begin position="18"/>
        <end position="39"/>
    </location>
</feature>
<comment type="PTM">
    <text evidence="32">Specific enzymatic cleavages in vivo yield mature proteins. Envelope glycoproteins are synthesized as a inactive precursor that is heavily N-glycosylated and processed likely by host cell furin in the Golgi to yield the mature SU and TM proteins. The cleavage site between SU and TM requires the minimal sequence [KR]-X-[KR]-R. About 2 of the 9 disulfide bonds of gp41 are reduced by P4HB/PDI, following binding to CD4 receptor.</text>
</comment>
<evidence type="ECO:0000256" key="10">
    <source>
        <dbReference type="ARBA" id="ARBA00022570"/>
    </source>
</evidence>
<reference evidence="37" key="1">
    <citation type="submission" date="2020-08" db="EMBL/GenBank/DDBJ databases">
        <title>Phylogenetic analysis of near full-length sequences from the earliest Korean Subclade B of HIV-1.</title>
        <authorList>
            <person name="Cho Y.-K."/>
        </authorList>
    </citation>
    <scope>NUCLEOTIDE SEQUENCE</scope>
    <source>
        <strain evidence="37">19MHI12</strain>
    </source>
</reference>
<feature type="coiled-coil region" evidence="32">
    <location>
        <begin position="626"/>
        <end position="660"/>
    </location>
</feature>
<comment type="subcellular location">
    <molecule>Transmembrane protein gp41</molecule>
    <subcellularLocation>
        <location evidence="32">Virion membrane</location>
        <topology evidence="32">Single-pass type I membrane protein</topology>
    </subcellularLocation>
    <subcellularLocation>
        <location evidence="32">Host cell membrane</location>
        <topology evidence="32">Single-pass type I membrane protein</topology>
    </subcellularLocation>
    <subcellularLocation>
        <location evidence="32">Host endosome membrane</location>
        <topology evidence="32">Single-pass type I membrane protein</topology>
    </subcellularLocation>
    <text evidence="32">It is probably concentrated at the site of budding and incorporated into the virions possibly by contacts between the cytoplasmic tail of Env and the N-terminus of Gag.</text>
</comment>
<evidence type="ECO:0000256" key="9">
    <source>
        <dbReference type="ARBA" id="ARBA00022511"/>
    </source>
</evidence>
<evidence type="ECO:0000256" key="20">
    <source>
        <dbReference type="ARBA" id="ARBA00022879"/>
    </source>
</evidence>
<dbReference type="InterPro" id="IPR036377">
    <property type="entry name" value="Gp120_core_sf"/>
</dbReference>
<evidence type="ECO:0000313" key="37">
    <source>
        <dbReference type="EMBL" id="QPZ86963.1"/>
    </source>
</evidence>
<evidence type="ECO:0000256" key="21">
    <source>
        <dbReference type="ARBA" id="ARBA00022890"/>
    </source>
</evidence>
<feature type="lipid moiety-binding region" description="S-palmitoyl cysteine; by host" evidence="32">
    <location>
        <position position="757"/>
    </location>
</feature>
<evidence type="ECO:0000256" key="6">
    <source>
        <dbReference type="ARBA" id="ARBA00004650"/>
    </source>
</evidence>
<evidence type="ECO:0000256" key="22">
    <source>
        <dbReference type="ARBA" id="ARBA00022989"/>
    </source>
</evidence>
<organismHost>
    <name type="scientific">Homo sapiens</name>
    <name type="common">Human</name>
    <dbReference type="NCBI Taxonomy" id="9606"/>
</organismHost>
<keyword evidence="12 32" id="KW-1162">Viral penetration into host cytoplasm</keyword>
<feature type="disulfide bond" evidence="32">
    <location>
        <begin position="51"/>
        <end position="71"/>
    </location>
</feature>
<gene>
    <name evidence="32 37" type="primary">env</name>
</gene>
<dbReference type="GO" id="GO:1903908">
    <property type="term" value="P:positive regulation of plasma membrane raft polarization"/>
    <property type="evidence" value="ECO:0007669"/>
    <property type="project" value="UniProtKB-UniRule"/>
</dbReference>
<keyword evidence="8 32" id="KW-1170">Fusion of virus membrane with host endosomal membrane</keyword>
<keyword evidence="16 32" id="KW-0732">Signal</keyword>
<keyword evidence="19 32" id="KW-1043">Host membrane</keyword>
<dbReference type="Pfam" id="PF00516">
    <property type="entry name" value="GP120"/>
    <property type="match status" value="2"/>
</dbReference>
<keyword evidence="23 32" id="KW-1039">Host endosome</keyword>
<dbReference type="GO" id="GO:0019031">
    <property type="term" value="C:viral envelope"/>
    <property type="evidence" value="ECO:0007669"/>
    <property type="project" value="UniProtKB-KW"/>
</dbReference>
<dbReference type="InterPro" id="IPR000328">
    <property type="entry name" value="GP41-like"/>
</dbReference>
<evidence type="ECO:0000256" key="11">
    <source>
        <dbReference type="ARBA" id="ARBA00022581"/>
    </source>
</evidence>
<dbReference type="Gene3D" id="1.20.5.490">
    <property type="entry name" value="Single helix bin"/>
    <property type="match status" value="1"/>
</dbReference>
<feature type="transmembrane region" description="Helical" evidence="33">
    <location>
        <begin position="505"/>
        <end position="528"/>
    </location>
</feature>
<feature type="topological domain" description="Cytoplasmic" evidence="32">
    <location>
        <begin position="699"/>
        <end position="856"/>
    </location>
</feature>
<evidence type="ECO:0000256" key="4">
    <source>
        <dbReference type="ARBA" id="ARBA00004563"/>
    </source>
</evidence>
<keyword evidence="31 32" id="KW-1160">Virus entry into host cell</keyword>
<organism evidence="37">
    <name type="scientific">Human immunodeficiency virus type 1</name>
    <name type="common">HIV-1</name>
    <dbReference type="NCBI Taxonomy" id="11676"/>
    <lineage>
        <taxon>Viruses</taxon>
        <taxon>Riboviria</taxon>
        <taxon>Pararnavirae</taxon>
        <taxon>Artverviricota</taxon>
        <taxon>Revtraviricetes</taxon>
        <taxon>Ortervirales</taxon>
        <taxon>Retroviridae</taxon>
        <taxon>Orthoretrovirinae</taxon>
        <taxon>Lentivirus</taxon>
        <taxon>Lentivirus humimdef1</taxon>
    </lineage>
</organism>
<dbReference type="GO" id="GO:0005198">
    <property type="term" value="F:structural molecule activity"/>
    <property type="evidence" value="ECO:0007669"/>
    <property type="project" value="UniProtKB-UniRule"/>
</dbReference>
<dbReference type="GO" id="GO:0044175">
    <property type="term" value="C:host cell endosome membrane"/>
    <property type="evidence" value="ECO:0007669"/>
    <property type="project" value="UniProtKB-SubCell"/>
</dbReference>
<dbReference type="Gene3D" id="2.170.40.20">
    <property type="entry name" value="Human immunodeficiency virus 1, Gp160, envelope glycoprotein"/>
    <property type="match status" value="2"/>
</dbReference>
<evidence type="ECO:0000256" key="27">
    <source>
        <dbReference type="ARBA" id="ARBA00023157"/>
    </source>
</evidence>
<dbReference type="GO" id="GO:1903911">
    <property type="term" value="P:positive regulation of receptor clustering"/>
    <property type="evidence" value="ECO:0007669"/>
    <property type="project" value="UniProtKB-UniRule"/>
</dbReference>
<dbReference type="CDD" id="cd09909">
    <property type="entry name" value="HIV-1-like_HR1-HR2"/>
    <property type="match status" value="1"/>
</dbReference>
<evidence type="ECO:0000256" key="32">
    <source>
        <dbReference type="HAMAP-Rule" id="MF_04083"/>
    </source>
</evidence>
<feature type="region of interest" description="Fusion peptide" evidence="32">
    <location>
        <begin position="505"/>
        <end position="525"/>
    </location>
</feature>
<evidence type="ECO:0000256" key="31">
    <source>
        <dbReference type="ARBA" id="ARBA00023296"/>
    </source>
</evidence>
<comment type="domain">
    <text evidence="32">The CD4-binding region is targeted by the antibody b12.</text>
</comment>
<keyword evidence="21 32" id="KW-1164">Virus endocytosis by host</keyword>
<feature type="site" description="Cleavage; by host furin" evidence="32">
    <location>
        <begin position="504"/>
        <end position="505"/>
    </location>
</feature>
<comment type="function">
    <text evidence="32">Surface protein gp120: Attaches the virus to the host lymphoid cell by binding to the primary receptor CD4. This interaction induces a structural rearrangement creating a high affinity binding site for a chemokine coreceptor like CXCR4 and/or CCR5. Acts as a ligand for CD209/DC-SIGN and CLEC4M/DC-SIGNR, which are respectively found on dendritic cells (DCs), and on endothelial cells of liver sinusoids and lymph node sinuses. These interactions allow capture of viral particles at mucosal surfaces by these cells and subsequent transmission to permissive cells. HIV subverts the migration properties of dendritic cells to gain access to CD4+ T-cells in lymph nodes. Virus transmission to permissive T-cells occurs either in trans (without DCs infection, through viral capture and transmission), or in cis (following DCs productive infection, through the usual CD4-gp120 interaction), thereby inducing a robust infection. In trans infection, bound virions remain infectious over days and it is proposed that they are not degraded, but protected in non-lysosomal acidic organelles within the DCs close to the cell membrane thus contributing to the viral infectious potential during DCs' migration from the periphery to the lymphoid tissues. On arrival at lymphoid tissues, intact virions recycle back to DCs' cell surface allowing virus transmission to CD4+ T-cells.</text>
</comment>
<dbReference type="SUPFAM" id="SSF56502">
    <property type="entry name" value="gp120 core"/>
    <property type="match status" value="2"/>
</dbReference>
<feature type="domain" description="Human immunodeficiency virus 1 envelope glycoprotein Gp120" evidence="35">
    <location>
        <begin position="143"/>
        <end position="504"/>
    </location>
</feature>
<comment type="similarity">
    <text evidence="32">Belongs to the HIV-1 env protein family.</text>
</comment>
<evidence type="ECO:0000256" key="14">
    <source>
        <dbReference type="ARBA" id="ARBA00022692"/>
    </source>
</evidence>
<evidence type="ECO:0000256" key="23">
    <source>
        <dbReference type="ARBA" id="ARBA00023046"/>
    </source>
</evidence>
<evidence type="ECO:0000256" key="15">
    <source>
        <dbReference type="ARBA" id="ARBA00022703"/>
    </source>
</evidence>
<evidence type="ECO:0000256" key="8">
    <source>
        <dbReference type="ARBA" id="ARBA00022510"/>
    </source>
</evidence>
<evidence type="ECO:0000256" key="2">
    <source>
        <dbReference type="ARBA" id="ARBA00004433"/>
    </source>
</evidence>
<keyword evidence="30 32" id="KW-0449">Lipoprotein</keyword>
<dbReference type="EMBL" id="MT877448">
    <property type="protein sequence ID" value="QPZ86963.1"/>
    <property type="molecule type" value="Genomic_DNA"/>
</dbReference>
<comment type="domain">
    <text evidence="32">The membrane proximal external region (MPER) present in gp41 is a tryptophan-rich region recognized by the antibodies 2F5, Z13, and 4E10. MPER seems to play a role in fusion.</text>
</comment>
<keyword evidence="15 32" id="KW-0053">Apoptosis</keyword>
<feature type="transmembrane region" description="Helical" evidence="33">
    <location>
        <begin position="671"/>
        <end position="698"/>
    </location>
</feature>
<comment type="function">
    <text evidence="32">Envelope glycoprotein gp160: Oligomerizes in the host endoplasmic reticulum into predominantly trimers. In a second time, gp160 transits in the host Golgi, where glycosylation is completed. The precursor is then proteolytically cleaved in the trans-Golgi and thereby activated by cellular furin or furin-like proteases to produce gp120 and gp41.</text>
</comment>
<evidence type="ECO:0000256" key="18">
    <source>
        <dbReference type="ARBA" id="ARBA00022844"/>
    </source>
</evidence>
<dbReference type="GO" id="GO:0016020">
    <property type="term" value="C:membrane"/>
    <property type="evidence" value="ECO:0007669"/>
    <property type="project" value="UniProtKB-UniRule"/>
</dbReference>
<evidence type="ECO:0000256" key="13">
    <source>
        <dbReference type="ARBA" id="ARBA00022685"/>
    </source>
</evidence>
<comment type="subunit">
    <text evidence="32">The mature envelope protein (Env) consists of a homotrimer of non-covalently associated gp120-gp41 heterodimers. The resulting complex protrudes from the virus surface as a spike. There seems to be as few as 10 spikes on the average virion. Surface protein gp120 interacts with host CD4, CCR5 and CXCR4. Gp120 also interacts with the C-type lectins CD209/DC-SIGN and CLEC4M/DC-SIGNR (collectively referred to as DC-SIGN(R)). Gp120 and gp41 interact with GalCer. Gp120 interacts with host ITGA4/ITGB7 complex; on CD4+ T-cells, this interaction results in rapid activation of integrin ITGAL/LFA-1, which facilitates efficient cell-to-cell spreading of HIV-1. Gp120 interacts with cell-associated heparan sulfate; this interaction increases virus infectivity on permissive cells and may be involved in infection of CD4- cells.</text>
</comment>
<comment type="domain">
    <text evidence="32">Some of the most genetically diverse regions of the viral genome are present in Env. They are called variable regions 1 through 5 (V1 through V5). Coreceptor usage of gp120 is determined mainly by the primary structure of the third variable region (V3) in the outer domain of gp120. The sequence of V3 determines which coreceptor, CCR5 and/or CXCR4 (corresponding to R5/macrophage, X4/T cell and R5X4/T cell and macrophage tropism), is used to trigger the fusion potential of the Env complex, and hence which cells the virus can infect. Binding to CCR5 involves a region adjacent in addition to V3.</text>
</comment>
<keyword evidence="26 32" id="KW-0564">Palmitate</keyword>
<comment type="function">
    <text evidence="32">Transmembrane protein gp41: Acts as a class I viral fusion protein. Under the current model, the protein has at least 3 conformational states: pre-fusion native state, pre-hairpin intermediate state, and post-fusion hairpin state. During fusion of viral and target intracellular membranes, the coiled coil regions (heptad repeats) assume a trimer-of-hairpins structure, positioning the fusion peptide in close proximity to the C-terminal region of the ectodomain. The formation of this structure appears to drive apposition and subsequent fusion of viral and target cell membranes. Complete fusion occurs in host cell endosomes and is dynamin-dependent, however some lipid transfer might occur at the plasma membrane. The virus undergoes clathrin-dependent internalization long before endosomal fusion, thus minimizing the surface exposure of conserved viral epitopes during fusion and reducing the efficacy of inhibitors targeting these epitopes. Membranes fusion leads to delivery of the nucleocapsid into the cytoplasm.</text>
</comment>
<evidence type="ECO:0000259" key="35">
    <source>
        <dbReference type="Pfam" id="PF00516"/>
    </source>
</evidence>
<keyword evidence="10 32" id="KW-1165">Clathrin-mediated endocytosis of virus by host</keyword>
<keyword evidence="22 32" id="KW-1133">Transmembrane helix</keyword>
<dbReference type="HAMAP" id="MF_04083">
    <property type="entry name" value="HIV_ENV"/>
    <property type="match status" value="1"/>
</dbReference>
<keyword evidence="20 32" id="KW-0261">Viral envelope protein</keyword>
<comment type="subcellular location">
    <molecule>Surface protein gp120</molecule>
    <subcellularLocation>
        <location evidence="32">Virion membrane</location>
        <topology evidence="32">Peripheral membrane protein</topology>
    </subcellularLocation>
    <subcellularLocation>
        <location evidence="32">Host cell membrane</location>
        <topology evidence="32">Peripheral membrane protein</topology>
    </subcellularLocation>
    <subcellularLocation>
        <location evidence="32">Host endosome membrane</location>
        <topology evidence="32">Single-pass type I membrane protein</topology>
    </subcellularLocation>
    <text evidence="32">The surface protein is not anchored to the viral envelope, but associates with the extravirion surface through its binding to TM. It is probably concentrated at the site of budding and incorporated into the virions possibly by contacts between the cytoplasmic tail of Env and the N-terminus of Gag.</text>
</comment>
<sequence>MRVMEIQRNCLLLWRWGMIFWIMIICNAENLWVTVYYGVPVWRDAKTTLFCASDAKAYDTEVHNVWATHACVPTDPNPQEIHLENVTEKFNMWKNNMVEQMHEDIINLWDQSLKPCVKLTPLCVTLECQTFNGSGNITDEMRGEIKNCCFTMTTEVRDRKKKVSALFYRIDVVQISENNSTKSHNSTKSQYRLINCNTSSITQVCPKVSFEPIPIHYCAPAGFAILKCKDKEFNGKGPCKNVSTVQCTHGIKPVVSTQLLLNGSLAEGKVAIRSENITNNAKTIIVQLTKPVGINCTRPNNNTRRSVHIGPGQAFYAIDDIVGDIRQAYCNVSGTDWYGALKEVVDQLQNYFNTTTIRFTNASGGDLEITTHSVNCGGEFFYCNTSRLFNSTWENKTMTSSASNNSITLPCRIKQIVNMWQKVGQAMYAPPIEGVIRCDSNITGLLLTRDGGNSNSENETFRPGGGDMRDNWRSELYRYKVVKIEPLGVAPTHAKRRVVEREKRAVGLGAVFLGFLGAAGSTMGAASITLTVQARQLLSGIVQQQSNLLRAIEAQQHLLKLTVWGIKQLQARVLALERYLSDQQLLGLWGCSGKLICTTTVPWNSSWSNKTYNNIWDNMTWLQWDKEISNYTNIIYDLIEESQNQQEKNEQELLALDKWASLWNWFDITKWLWYIKIFIMIVGGLIGVRIVFAVLTIISRVRQGYSPLSFQTLTHHQREPDKPERIEEGGGEQDRDRSVRLVSGFLALAWEDLRNLCLFSYRQLRDLILIVTRTVELLGRSSLKGLRLGWDALKYLWNLLSYWGQELKNSAINLLNTIAIAVANWTDSIIEGGQRAGRAIRNIPTRIRQGFERALL</sequence>
<comment type="PTM">
    <text evidence="32">Highly glycosylated by host. The high number of glycan on the protein is reffered to as 'glycan shield' because it contributes to hide protein sequence from adaptive immune system.</text>
</comment>
<dbReference type="InterPro" id="IPR000777">
    <property type="entry name" value="HIV1_Gp120"/>
</dbReference>
<comment type="subcellular location">
    <subcellularLocation>
        <location evidence="3">Host cell membrane</location>
        <topology evidence="3">Peripheral membrane protein</topology>
    </subcellularLocation>
    <subcellularLocation>
        <location evidence="1">Host cell membrane</location>
        <topology evidence="1">Single-pass type I membrane protein</topology>
    </subcellularLocation>
    <subcellularLocation>
        <location evidence="2">Host endosome membrane</location>
        <topology evidence="2">Peripheral membrane protein</topology>
    </subcellularLocation>
    <subcellularLocation>
        <location evidence="5">Host endosome membrane</location>
        <topology evidence="5">Single-pass type I membrane protein</topology>
    </subcellularLocation>
    <subcellularLocation>
        <location evidence="6">Virion membrane</location>
        <topology evidence="6">Peripheral membrane protein</topology>
    </subcellularLocation>
    <subcellularLocation>
        <location evidence="4">Virion membrane</location>
        <topology evidence="4">Single-pass type I membrane protein</topology>
    </subcellularLocation>
</comment>
<feature type="chain" id="PRO_5031658837" description="Envelope glycoprotein gp160" evidence="32">
    <location>
        <begin position="30"/>
        <end position="856"/>
    </location>
</feature>
<evidence type="ECO:0000256" key="29">
    <source>
        <dbReference type="ARBA" id="ARBA00023280"/>
    </source>
</evidence>
<feature type="disulfide bond" evidence="32">
    <location>
        <begin position="218"/>
        <end position="247"/>
    </location>
</feature>
<evidence type="ECO:0000256" key="12">
    <source>
        <dbReference type="ARBA" id="ARBA00022595"/>
    </source>
</evidence>
<dbReference type="FunFam" id="1.20.5.490:FF:000001">
    <property type="entry name" value="Envelope glycoprotein gp160"/>
    <property type="match status" value="1"/>
</dbReference>
<evidence type="ECO:0000259" key="36">
    <source>
        <dbReference type="Pfam" id="PF00517"/>
    </source>
</evidence>
<proteinExistence type="inferred from homology"/>
<feature type="chain" id="PRO_5031658838" description="Transmembrane protein gp41" evidence="32">
    <location>
        <begin position="505"/>
        <end position="856"/>
    </location>
</feature>
<keyword evidence="14 32" id="KW-0812">Transmembrane</keyword>
<dbReference type="SUPFAM" id="SSF58069">
    <property type="entry name" value="Virus ectodomain"/>
    <property type="match status" value="1"/>
</dbReference>
<dbReference type="GO" id="GO:0052031">
    <property type="term" value="P:symbiont-mediated perturbation of host defense response"/>
    <property type="evidence" value="ECO:0007669"/>
    <property type="project" value="UniProtKB-UniRule"/>
</dbReference>
<comment type="domain">
    <text evidence="32">The YXXL motif is involved in determining the exact site of viral release at the surface of infected mononuclear cells and promotes endocytosis. YXXL and di-leucine endocytosis motifs interact directly or indirectly with the clathrin adapter complexes, opperate independently, and their activities are not additive.</text>
</comment>
<keyword evidence="7 32" id="KW-1168">Fusion of virus membrane with host membrane</keyword>
<name>A0A7T3QXV7_HV1</name>
<dbReference type="GO" id="GO:0020002">
    <property type="term" value="C:host cell plasma membrane"/>
    <property type="evidence" value="ECO:0007669"/>
    <property type="project" value="UniProtKB-SubCell"/>
</dbReference>
<dbReference type="FunFam" id="2.170.40.20:FF:000003">
    <property type="entry name" value="Envelope glycoprotein gp160"/>
    <property type="match status" value="1"/>
</dbReference>
<dbReference type="GO" id="GO:0039654">
    <property type="term" value="P:fusion of virus membrane with host endosome membrane"/>
    <property type="evidence" value="ECO:0007669"/>
    <property type="project" value="UniProtKB-UniRule"/>
</dbReference>
<keyword evidence="24 32" id="KW-0175">Coiled coil</keyword>
<evidence type="ECO:0000256" key="24">
    <source>
        <dbReference type="ARBA" id="ARBA00023054"/>
    </source>
</evidence>
<comment type="domain">
    <text evidence="32 33">The 17 amino acids long immunosuppressive region is present in many retroviral envelope proteins. Synthetic peptides derived from this relatively conserved sequence inhibit immune function in vitro and in vivo.</text>
</comment>
<keyword evidence="17 32" id="KW-1161">Viral attachment to host cell</keyword>
<feature type="domain" description="Human immunodeficiency virus 1 envelope glycoprotein Gp120" evidence="35">
    <location>
        <begin position="31"/>
        <end position="137"/>
    </location>
</feature>
<protein>
    <recommendedName>
        <fullName evidence="32">Envelope glycoprotein gp160</fullName>
    </recommendedName>
    <alternativeName>
        <fullName evidence="32">Env polyprotein</fullName>
    </alternativeName>
    <component>
        <recommendedName>
            <fullName evidence="32">Surface protein gp120</fullName>
            <shortName evidence="32">SU</shortName>
        </recommendedName>
        <alternativeName>
            <fullName evidence="32">Glycoprotein 120</fullName>
            <shortName evidence="32">gp120</shortName>
        </alternativeName>
    </component>
    <component>
        <recommendedName>
            <fullName evidence="32">Transmembrane protein gp41</fullName>
            <shortName evidence="32">TM</shortName>
        </recommendedName>
        <alternativeName>
            <fullName evidence="32">Glycoprotein 41</fullName>
            <shortName evidence="32">gp41</shortName>
        </alternativeName>
    </component>
</protein>
<keyword evidence="28 32" id="KW-0325">Glycoprotein</keyword>
<dbReference type="Pfam" id="PF00517">
    <property type="entry name" value="GP41"/>
    <property type="match status" value="1"/>
</dbReference>
<feature type="region of interest" description="CD4-binding loop" evidence="32">
    <location>
        <begin position="362"/>
        <end position="372"/>
    </location>
</feature>
<evidence type="ECO:0000256" key="17">
    <source>
        <dbReference type="ARBA" id="ARBA00022804"/>
    </source>
</evidence>
<comment type="PTM">
    <text evidence="32">Palmitoylation of the transmembrane protein and of Env polyprotein (prior to its proteolytic cleavage) is essential for their association with host cell membrane lipid rafts. Palmitoylation is therefore required for envelope trafficking to classical lipid rafts, but not for viral replication.</text>
</comment>
<feature type="short sequence motif" description="Di-leucine internalization motif" evidence="32">
    <location>
        <begin position="855"/>
        <end position="856"/>
    </location>
</feature>
<feature type="disulfide bond" evidence="32">
    <location>
        <begin position="591"/>
        <end position="597"/>
    </location>
</feature>
<feature type="region of interest" description="Disordered" evidence="34">
    <location>
        <begin position="713"/>
        <end position="735"/>
    </location>
</feature>
<dbReference type="FunFam" id="1.10.287.210:FF:000001">
    <property type="entry name" value="Envelope glycoprotein gp160"/>
    <property type="match status" value="1"/>
</dbReference>
<evidence type="ECO:0000256" key="16">
    <source>
        <dbReference type="ARBA" id="ARBA00022729"/>
    </source>
</evidence>
<evidence type="ECO:0000256" key="30">
    <source>
        <dbReference type="ARBA" id="ARBA00023288"/>
    </source>
</evidence>
<feature type="domain" description="Retroviral envelope protein GP41-like" evidence="36">
    <location>
        <begin position="523"/>
        <end position="714"/>
    </location>
</feature>
<comment type="miscellaneous">
    <text evidence="32">Inhibitors targeting HIV-1 viral envelope proteins are used as antiretroviral drugs. Attachment of virions to the cell surface via non-specific interactions and CD4 binding can be blocked by inhibitors that include cyanovirin-N, cyclotriazadisulfonamide analogs, PRO 2000, TNX 355 and PRO 542. In addition, BMS 806 can block CD4-induced conformational changes. Env interactions with the coreceptor molecules can be targeted by CCR5 antagonists including SCH-D, maraviroc (UK 427857) and aplaviroc (GW 873140), and the CXCR4 antagonist AMD 070. Fusion of viral and cellular membranes can be inhibited by peptides such as enfuvirtide and tifuvirtide (T 1249). Resistance to inhibitors associated with mutations in Env are observed. Most of the time, single mutations confer only a modest reduction in drug susceptibility. Combination of several mutations is usually required to develop a high-level drug resistance.</text>
</comment>
<dbReference type="Gene3D" id="1.10.287.210">
    <property type="match status" value="1"/>
</dbReference>
<evidence type="ECO:0000256" key="33">
    <source>
        <dbReference type="RuleBase" id="RU363095"/>
    </source>
</evidence>
<feature type="disulfide bond" evidence="32">
    <location>
        <begin position="228"/>
        <end position="239"/>
    </location>
</feature>
<keyword evidence="9 32" id="KW-1032">Host cell membrane</keyword>
<evidence type="ECO:0000256" key="25">
    <source>
        <dbReference type="ARBA" id="ARBA00023136"/>
    </source>
</evidence>
<keyword evidence="25 32" id="KW-0472">Membrane</keyword>
<evidence type="ECO:0000256" key="34">
    <source>
        <dbReference type="SAM" id="MobiDB-lite"/>
    </source>
</evidence>
<feature type="compositionally biased region" description="Basic and acidic residues" evidence="34">
    <location>
        <begin position="716"/>
        <end position="735"/>
    </location>
</feature>
<keyword evidence="13 32" id="KW-0165">Cleavage on pair of basic residues</keyword>